<proteinExistence type="inferred from homology"/>
<dbReference type="PANTHER" id="PTHR42798">
    <property type="entry name" value="LIPOPROTEIN-RELEASING SYSTEM ATP-BINDING PROTEIN LOLD"/>
    <property type="match status" value="1"/>
</dbReference>
<dbReference type="PROSITE" id="PS50893">
    <property type="entry name" value="ABC_TRANSPORTER_2"/>
    <property type="match status" value="1"/>
</dbReference>
<dbReference type="CDD" id="cd03255">
    <property type="entry name" value="ABC_MJ0796_LolCDE_FtsE"/>
    <property type="match status" value="1"/>
</dbReference>
<organism evidence="6 7">
    <name type="scientific">Candidatus Clostridium eludens</name>
    <dbReference type="NCBI Taxonomy" id="3381663"/>
    <lineage>
        <taxon>Bacteria</taxon>
        <taxon>Bacillati</taxon>
        <taxon>Bacillota</taxon>
        <taxon>Clostridia</taxon>
        <taxon>Eubacteriales</taxon>
        <taxon>Clostridiaceae</taxon>
        <taxon>Clostridium</taxon>
    </lineage>
</organism>
<dbReference type="PANTHER" id="PTHR42798:SF7">
    <property type="entry name" value="ALPHA-D-RIBOSE 1-METHYLPHOSPHONATE 5-TRIPHOSPHATE SYNTHASE SUBUNIT PHNL"/>
    <property type="match status" value="1"/>
</dbReference>
<dbReference type="RefSeq" id="WP_406791511.1">
    <property type="nucleotide sequence ID" value="NZ_JBJHZX010000008.1"/>
</dbReference>
<dbReference type="Proteomes" id="UP001623660">
    <property type="component" value="Unassembled WGS sequence"/>
</dbReference>
<evidence type="ECO:0000256" key="2">
    <source>
        <dbReference type="ARBA" id="ARBA00022448"/>
    </source>
</evidence>
<dbReference type="InterPro" id="IPR017911">
    <property type="entry name" value="MacB-like_ATP-bd"/>
</dbReference>
<keyword evidence="7" id="KW-1185">Reference proteome</keyword>
<comment type="similarity">
    <text evidence="1">Belongs to the ABC transporter superfamily.</text>
</comment>
<dbReference type="InterPro" id="IPR017871">
    <property type="entry name" value="ABC_transporter-like_CS"/>
</dbReference>
<dbReference type="PROSITE" id="PS00211">
    <property type="entry name" value="ABC_TRANSPORTER_1"/>
    <property type="match status" value="1"/>
</dbReference>
<name>A0ABW8SH92_9CLOT</name>
<evidence type="ECO:0000256" key="3">
    <source>
        <dbReference type="ARBA" id="ARBA00022741"/>
    </source>
</evidence>
<dbReference type="Pfam" id="PF00005">
    <property type="entry name" value="ABC_tran"/>
    <property type="match status" value="1"/>
</dbReference>
<comment type="caution">
    <text evidence="6">The sequence shown here is derived from an EMBL/GenBank/DDBJ whole genome shotgun (WGS) entry which is preliminary data.</text>
</comment>
<reference evidence="6 7" key="1">
    <citation type="submission" date="2024-11" db="EMBL/GenBank/DDBJ databases">
        <authorList>
            <person name="Heng Y.C."/>
            <person name="Lim A.C.H."/>
            <person name="Lee J.K.Y."/>
            <person name="Kittelmann S."/>
        </authorList>
    </citation>
    <scope>NUCLEOTIDE SEQUENCE [LARGE SCALE GENOMIC DNA]</scope>
    <source>
        <strain evidence="6 7">WILCCON 0269</strain>
    </source>
</reference>
<dbReference type="GO" id="GO:0005524">
    <property type="term" value="F:ATP binding"/>
    <property type="evidence" value="ECO:0007669"/>
    <property type="project" value="UniProtKB-KW"/>
</dbReference>
<protein>
    <submittedName>
        <fullName evidence="6">ABC transporter ATP-binding protein</fullName>
    </submittedName>
</protein>
<evidence type="ECO:0000256" key="4">
    <source>
        <dbReference type="ARBA" id="ARBA00022840"/>
    </source>
</evidence>
<dbReference type="Gene3D" id="3.40.50.300">
    <property type="entry name" value="P-loop containing nucleotide triphosphate hydrolases"/>
    <property type="match status" value="1"/>
</dbReference>
<sequence>MTVLKVNNLMKEYRGKTIATKAIDDINLTVEENEFVGIMGASGSGKTTLLNMLSGIDKPTSGSIEISGEEIYKMNKDKLALFRRKHIGFVFQDFNLIDSLSVKDNIMLPLVLDEVEEYEIYKKVNELSKAFDIEKTLDKYPYEISGGQQQRAAICRAIANSPSIIFADEPTGNLDSKSSKKVMTSFEKLNEVNKATIVMVTHDSFAASYCSRVVFIRDGKIDGEIRKNGSRHEFADEILSCVSAIGGQEDGL</sequence>
<dbReference type="InterPro" id="IPR027417">
    <property type="entry name" value="P-loop_NTPase"/>
</dbReference>
<keyword evidence="2" id="KW-0813">Transport</keyword>
<feature type="domain" description="ABC transporter" evidence="5">
    <location>
        <begin position="4"/>
        <end position="243"/>
    </location>
</feature>
<dbReference type="InterPro" id="IPR003439">
    <property type="entry name" value="ABC_transporter-like_ATP-bd"/>
</dbReference>
<keyword evidence="4 6" id="KW-0067">ATP-binding</keyword>
<dbReference type="InterPro" id="IPR003593">
    <property type="entry name" value="AAA+_ATPase"/>
</dbReference>
<dbReference type="SMART" id="SM00382">
    <property type="entry name" value="AAA"/>
    <property type="match status" value="1"/>
</dbReference>
<evidence type="ECO:0000313" key="7">
    <source>
        <dbReference type="Proteomes" id="UP001623660"/>
    </source>
</evidence>
<accession>A0ABW8SH92</accession>
<evidence type="ECO:0000256" key="1">
    <source>
        <dbReference type="ARBA" id="ARBA00005417"/>
    </source>
</evidence>
<dbReference type="EMBL" id="JBJHZX010000008">
    <property type="protein sequence ID" value="MFL0195394.1"/>
    <property type="molecule type" value="Genomic_DNA"/>
</dbReference>
<evidence type="ECO:0000313" key="6">
    <source>
        <dbReference type="EMBL" id="MFL0195394.1"/>
    </source>
</evidence>
<dbReference type="SUPFAM" id="SSF52540">
    <property type="entry name" value="P-loop containing nucleoside triphosphate hydrolases"/>
    <property type="match status" value="1"/>
</dbReference>
<keyword evidence="3" id="KW-0547">Nucleotide-binding</keyword>
<evidence type="ECO:0000259" key="5">
    <source>
        <dbReference type="PROSITE" id="PS50893"/>
    </source>
</evidence>
<gene>
    <name evidence="6" type="ORF">ACJDU8_07415</name>
</gene>